<proteinExistence type="predicted"/>
<gene>
    <name evidence="2" type="ORF">SAMN05216233_102215</name>
</gene>
<evidence type="ECO:0000313" key="2">
    <source>
        <dbReference type="EMBL" id="SCX94080.1"/>
    </source>
</evidence>
<dbReference type="Proteomes" id="UP000198870">
    <property type="component" value="Unassembled WGS sequence"/>
</dbReference>
<dbReference type="SUPFAM" id="SSF50341">
    <property type="entry name" value="CheW-like"/>
    <property type="match status" value="1"/>
</dbReference>
<evidence type="ECO:0000313" key="3">
    <source>
        <dbReference type="Proteomes" id="UP000198870"/>
    </source>
</evidence>
<dbReference type="Pfam" id="PF01584">
    <property type="entry name" value="CheW"/>
    <property type="match status" value="1"/>
</dbReference>
<dbReference type="PANTHER" id="PTHR22617">
    <property type="entry name" value="CHEMOTAXIS SENSOR HISTIDINE KINASE-RELATED"/>
    <property type="match status" value="1"/>
</dbReference>
<dbReference type="Gene3D" id="2.40.50.180">
    <property type="entry name" value="CheA-289, Domain 4"/>
    <property type="match status" value="1"/>
</dbReference>
<organism evidence="2 3">
    <name type="scientific">Desulfoluna spongiiphila</name>
    <dbReference type="NCBI Taxonomy" id="419481"/>
    <lineage>
        <taxon>Bacteria</taxon>
        <taxon>Pseudomonadati</taxon>
        <taxon>Thermodesulfobacteriota</taxon>
        <taxon>Desulfobacteria</taxon>
        <taxon>Desulfobacterales</taxon>
        <taxon>Desulfolunaceae</taxon>
        <taxon>Desulfoluna</taxon>
    </lineage>
</organism>
<dbReference type="EMBL" id="FMUX01000002">
    <property type="protein sequence ID" value="SCX94080.1"/>
    <property type="molecule type" value="Genomic_DNA"/>
</dbReference>
<dbReference type="GO" id="GO:0006935">
    <property type="term" value="P:chemotaxis"/>
    <property type="evidence" value="ECO:0007669"/>
    <property type="project" value="InterPro"/>
</dbReference>
<dbReference type="SMART" id="SM00260">
    <property type="entry name" value="CheW"/>
    <property type="match status" value="1"/>
</dbReference>
<reference evidence="2 3" key="1">
    <citation type="submission" date="2016-10" db="EMBL/GenBank/DDBJ databases">
        <authorList>
            <person name="de Groot N.N."/>
        </authorList>
    </citation>
    <scope>NUCLEOTIDE SEQUENCE [LARGE SCALE GENOMIC DNA]</scope>
    <source>
        <strain evidence="2 3">AA1</strain>
    </source>
</reference>
<dbReference type="Gene3D" id="2.30.30.40">
    <property type="entry name" value="SH3 Domains"/>
    <property type="match status" value="1"/>
</dbReference>
<dbReference type="PROSITE" id="PS50851">
    <property type="entry name" value="CHEW"/>
    <property type="match status" value="1"/>
</dbReference>
<dbReference type="GO" id="GO:0005829">
    <property type="term" value="C:cytosol"/>
    <property type="evidence" value="ECO:0007669"/>
    <property type="project" value="TreeGrafter"/>
</dbReference>
<dbReference type="InterPro" id="IPR002545">
    <property type="entry name" value="CheW-lke_dom"/>
</dbReference>
<evidence type="ECO:0000259" key="1">
    <source>
        <dbReference type="PROSITE" id="PS50851"/>
    </source>
</evidence>
<keyword evidence="3" id="KW-1185">Reference proteome</keyword>
<dbReference type="AlphaFoldDB" id="A0A1G5BVV6"/>
<dbReference type="OrthoDB" id="9790406at2"/>
<accession>A0A1G5BVV6</accession>
<dbReference type="RefSeq" id="WP_092208591.1">
    <property type="nucleotide sequence ID" value="NZ_FMUX01000002.1"/>
</dbReference>
<dbReference type="GO" id="GO:0007165">
    <property type="term" value="P:signal transduction"/>
    <property type="evidence" value="ECO:0007669"/>
    <property type="project" value="InterPro"/>
</dbReference>
<protein>
    <submittedName>
        <fullName evidence="2">CheW protein</fullName>
    </submittedName>
</protein>
<dbReference type="PANTHER" id="PTHR22617:SF23">
    <property type="entry name" value="CHEMOTAXIS PROTEIN CHEW"/>
    <property type="match status" value="1"/>
</dbReference>
<dbReference type="InterPro" id="IPR036061">
    <property type="entry name" value="CheW-like_dom_sf"/>
</dbReference>
<dbReference type="STRING" id="419481.SAMN05216233_102215"/>
<sequence>MNEQAKKNGNSSMLELATFSVGEAQCGIDILKIQEINKQTEVTGVPQSPDYVVGVLNLRGRIVTVIDLGLKTGLSPITRDKDNRNIIVDSMGEHIGLLVDRISDVMSADPSHVEPPPANLGGIEGSYFEGVVKTEAGLIGVLDIERVLTEG</sequence>
<dbReference type="InterPro" id="IPR039315">
    <property type="entry name" value="CheW"/>
</dbReference>
<feature type="domain" description="CheW-like" evidence="1">
    <location>
        <begin position="13"/>
        <end position="151"/>
    </location>
</feature>
<name>A0A1G5BVV6_9BACT</name>